<keyword evidence="2" id="KW-0732">Signal</keyword>
<evidence type="ECO:0000313" key="5">
    <source>
        <dbReference type="Proteomes" id="UP000321577"/>
    </source>
</evidence>
<dbReference type="Proteomes" id="UP000321577">
    <property type="component" value="Unassembled WGS sequence"/>
</dbReference>
<evidence type="ECO:0000313" key="4">
    <source>
        <dbReference type="EMBL" id="GEP45417.1"/>
    </source>
</evidence>
<dbReference type="RefSeq" id="WP_146854296.1">
    <property type="nucleotide sequence ID" value="NZ_BKAG01000049.1"/>
</dbReference>
<accession>A0A512MF95</accession>
<protein>
    <recommendedName>
        <fullName evidence="3">ARG and Rhodanese-Phosphatase-superfamily-associated domain-containing protein</fullName>
    </recommendedName>
</protein>
<evidence type="ECO:0000256" key="1">
    <source>
        <dbReference type="SAM" id="MobiDB-lite"/>
    </source>
</evidence>
<evidence type="ECO:0000259" key="3">
    <source>
        <dbReference type="Pfam" id="PF20208"/>
    </source>
</evidence>
<reference evidence="4 5" key="1">
    <citation type="submission" date="2019-07" db="EMBL/GenBank/DDBJ databases">
        <title>Whole genome shotgun sequence of Brevifollis gellanilyticus NBRC 108608.</title>
        <authorList>
            <person name="Hosoyama A."/>
            <person name="Uohara A."/>
            <person name="Ohji S."/>
            <person name="Ichikawa N."/>
        </authorList>
    </citation>
    <scope>NUCLEOTIDE SEQUENCE [LARGE SCALE GENOMIC DNA]</scope>
    <source>
        <strain evidence="4 5">NBRC 108608</strain>
    </source>
</reference>
<dbReference type="EMBL" id="BKAG01000049">
    <property type="protein sequence ID" value="GEP45417.1"/>
    <property type="molecule type" value="Genomic_DNA"/>
</dbReference>
<gene>
    <name evidence="4" type="ORF">BGE01nite_47080</name>
</gene>
<dbReference type="Pfam" id="PF20208">
    <property type="entry name" value="ARPP-1"/>
    <property type="match status" value="1"/>
</dbReference>
<organism evidence="4 5">
    <name type="scientific">Brevifollis gellanilyticus</name>
    <dbReference type="NCBI Taxonomy" id="748831"/>
    <lineage>
        <taxon>Bacteria</taxon>
        <taxon>Pseudomonadati</taxon>
        <taxon>Verrucomicrobiota</taxon>
        <taxon>Verrucomicrobiia</taxon>
        <taxon>Verrucomicrobiales</taxon>
        <taxon>Verrucomicrobiaceae</taxon>
    </lineage>
</organism>
<keyword evidence="5" id="KW-1185">Reference proteome</keyword>
<dbReference type="OrthoDB" id="9796904at2"/>
<evidence type="ECO:0000256" key="2">
    <source>
        <dbReference type="SAM" id="SignalP"/>
    </source>
</evidence>
<feature type="chain" id="PRO_5022096002" description="ARG and Rhodanese-Phosphatase-superfamily-associated domain-containing protein" evidence="2">
    <location>
        <begin position="19"/>
        <end position="366"/>
    </location>
</feature>
<feature type="compositionally biased region" description="Polar residues" evidence="1">
    <location>
        <begin position="21"/>
        <end position="39"/>
    </location>
</feature>
<name>A0A512MF95_9BACT</name>
<dbReference type="AlphaFoldDB" id="A0A512MF95"/>
<dbReference type="InterPro" id="IPR046699">
    <property type="entry name" value="ARPP-1"/>
</dbReference>
<comment type="caution">
    <text evidence="4">The sequence shown here is derived from an EMBL/GenBank/DDBJ whole genome shotgun (WGS) entry which is preliminary data.</text>
</comment>
<feature type="domain" description="ARG and Rhodanese-Phosphatase-superfamily-associated" evidence="3">
    <location>
        <begin position="58"/>
        <end position="342"/>
    </location>
</feature>
<sequence length="366" mass="39464">MKPIYLIVVLAAATALLAQQSVSPSGQSRTRQTSRNTIEQAPAEKAEPATLKRLAGKVQASTPLTHANLDVYLIEGDDLADTTQVLTLDEAMSLKKKGVMVKETGQVNELTVQNRGDDKEVFIMAGDIVKGGQQDRTLASDLPLKPKSGEVPVGSFCVEQGRWRKRGGESVSDFGSSKNVIASKEGKIAVRKAANQGEVWKSVAETQEKISRNIGKDVKPAASASSLQLTLEDKDLKTKIGAFKDSLLGAVEKSPRSLGVVFVINGEVNSAEIFAGHDLFRRVWPKLLEGIAAEAISLADAKKAEKPAASEEVMKFISKAEESPATKKPLQGSLKHVSAESDETCLFETADDKNDGKWLRRSIIKK</sequence>
<feature type="region of interest" description="Disordered" evidence="1">
    <location>
        <begin position="21"/>
        <end position="46"/>
    </location>
</feature>
<proteinExistence type="predicted"/>
<feature type="signal peptide" evidence="2">
    <location>
        <begin position="1"/>
        <end position="18"/>
    </location>
</feature>